<dbReference type="Pfam" id="PF07690">
    <property type="entry name" value="MFS_1"/>
    <property type="match status" value="2"/>
</dbReference>
<accession>A0A9P0D490</accession>
<feature type="transmembrane region" description="Helical" evidence="6">
    <location>
        <begin position="177"/>
        <end position="197"/>
    </location>
</feature>
<dbReference type="SUPFAM" id="SSF103473">
    <property type="entry name" value="MFS general substrate transporter"/>
    <property type="match status" value="1"/>
</dbReference>
<dbReference type="OrthoDB" id="3936150at2759"/>
<feature type="transmembrane region" description="Helical" evidence="6">
    <location>
        <begin position="139"/>
        <end position="156"/>
    </location>
</feature>
<dbReference type="InterPro" id="IPR011701">
    <property type="entry name" value="MFS"/>
</dbReference>
<evidence type="ECO:0000256" key="1">
    <source>
        <dbReference type="ARBA" id="ARBA00004141"/>
    </source>
</evidence>
<comment type="subcellular location">
    <subcellularLocation>
        <location evidence="1">Membrane</location>
        <topology evidence="1">Multi-pass membrane protein</topology>
    </subcellularLocation>
</comment>
<reference evidence="8" key="1">
    <citation type="submission" date="2022-01" db="EMBL/GenBank/DDBJ databases">
        <authorList>
            <person name="King R."/>
        </authorList>
    </citation>
    <scope>NUCLEOTIDE SEQUENCE</scope>
</reference>
<keyword evidence="3 6" id="KW-0812">Transmembrane</keyword>
<evidence type="ECO:0000256" key="6">
    <source>
        <dbReference type="SAM" id="Phobius"/>
    </source>
</evidence>
<feature type="transmembrane region" description="Helical" evidence="6">
    <location>
        <begin position="49"/>
        <end position="73"/>
    </location>
</feature>
<keyword evidence="9" id="KW-1185">Reference proteome</keyword>
<dbReference type="PROSITE" id="PS50850">
    <property type="entry name" value="MFS"/>
    <property type="match status" value="1"/>
</dbReference>
<name>A0A9P0D490_9CUCU</name>
<organism evidence="8 9">
    <name type="scientific">Psylliodes chrysocephalus</name>
    <dbReference type="NCBI Taxonomy" id="3402493"/>
    <lineage>
        <taxon>Eukaryota</taxon>
        <taxon>Metazoa</taxon>
        <taxon>Ecdysozoa</taxon>
        <taxon>Arthropoda</taxon>
        <taxon>Hexapoda</taxon>
        <taxon>Insecta</taxon>
        <taxon>Pterygota</taxon>
        <taxon>Neoptera</taxon>
        <taxon>Endopterygota</taxon>
        <taxon>Coleoptera</taxon>
        <taxon>Polyphaga</taxon>
        <taxon>Cucujiformia</taxon>
        <taxon>Chrysomeloidea</taxon>
        <taxon>Chrysomelidae</taxon>
        <taxon>Galerucinae</taxon>
        <taxon>Alticini</taxon>
        <taxon>Psylliodes</taxon>
    </lineage>
</organism>
<feature type="transmembrane region" description="Helical" evidence="6">
    <location>
        <begin position="381"/>
        <end position="401"/>
    </location>
</feature>
<protein>
    <recommendedName>
        <fullName evidence="7">Major facilitator superfamily (MFS) profile domain-containing protein</fullName>
    </recommendedName>
</protein>
<gene>
    <name evidence="8" type="ORF">PSYICH_LOCUS13305</name>
</gene>
<feature type="transmembrane region" description="Helical" evidence="6">
    <location>
        <begin position="217"/>
        <end position="236"/>
    </location>
</feature>
<dbReference type="AlphaFoldDB" id="A0A9P0D490"/>
<proteinExistence type="predicted"/>
<evidence type="ECO:0000256" key="2">
    <source>
        <dbReference type="ARBA" id="ARBA00022448"/>
    </source>
</evidence>
<dbReference type="Proteomes" id="UP001153636">
    <property type="component" value="Chromosome 7"/>
</dbReference>
<feature type="transmembrane region" description="Helical" evidence="6">
    <location>
        <begin position="310"/>
        <end position="330"/>
    </location>
</feature>
<dbReference type="GO" id="GO:0022857">
    <property type="term" value="F:transmembrane transporter activity"/>
    <property type="evidence" value="ECO:0007669"/>
    <property type="project" value="InterPro"/>
</dbReference>
<evidence type="ECO:0000313" key="9">
    <source>
        <dbReference type="Proteomes" id="UP001153636"/>
    </source>
</evidence>
<dbReference type="EMBL" id="OV651819">
    <property type="protein sequence ID" value="CAH1113625.1"/>
    <property type="molecule type" value="Genomic_DNA"/>
</dbReference>
<feature type="transmembrane region" description="Helical" evidence="6">
    <location>
        <begin position="117"/>
        <end position="133"/>
    </location>
</feature>
<sequence>MDKNESKIPLEERSMEEKELKKLIHTFQENDPASFEEAIVATGFGKYNYILLFCIIFPSITQMTETVSISYVLPVAECDLDLSLEDKGILNAVTFAGMIVSGLFWGYMIDALGRKQIIVYGYFATGFLSMTAACSSSKFVLIIAKFVGGLILNGPYSASTTHITEFHSSKHRANVNMVRGFILSIANILIPVLAWAVLPRKVEISVLGLFVLRSWNVFLLIAAFCPIISGCLYVFLPESPKFLMTIGKNRRALLVMQEIYAMNSGNPAKSYPIKRLAEETTQNLASTKDLRLALGNGLSQMKTIFHRPHFNNLILVCFNAFSLVMSLNTLKLWLPGIFQSINDYQNSHNGTSSTMCVMLEEMNKPKVVSSGQTCSVNLDNISVYINTFIVAFARIAAFMVAGTLVNWMGNKKLIIFLCLLSSSLMFSIYFANNSTIVTILSAAGSAIGSVPENVLVTITMELFPTTLRAIALSIHLMSSRLGTIIGNISFPYLVHLGCLPPFLYIGIFGFACGIVSSIYSNTENKPLI</sequence>
<feature type="transmembrane region" description="Helical" evidence="6">
    <location>
        <begin position="470"/>
        <end position="490"/>
    </location>
</feature>
<evidence type="ECO:0000256" key="3">
    <source>
        <dbReference type="ARBA" id="ARBA00022692"/>
    </source>
</evidence>
<keyword evidence="4 6" id="KW-1133">Transmembrane helix</keyword>
<dbReference type="GO" id="GO:0016020">
    <property type="term" value="C:membrane"/>
    <property type="evidence" value="ECO:0007669"/>
    <property type="project" value="UniProtKB-SubCell"/>
</dbReference>
<evidence type="ECO:0000313" key="8">
    <source>
        <dbReference type="EMBL" id="CAH1113625.1"/>
    </source>
</evidence>
<dbReference type="Gene3D" id="1.20.1250.20">
    <property type="entry name" value="MFS general substrate transporter like domains"/>
    <property type="match status" value="1"/>
</dbReference>
<feature type="domain" description="Major facilitator superfamily (MFS) profile" evidence="7">
    <location>
        <begin position="51"/>
        <end position="524"/>
    </location>
</feature>
<dbReference type="InterPro" id="IPR036259">
    <property type="entry name" value="MFS_trans_sf"/>
</dbReference>
<dbReference type="InterPro" id="IPR020846">
    <property type="entry name" value="MFS_dom"/>
</dbReference>
<feature type="transmembrane region" description="Helical" evidence="6">
    <location>
        <begin position="436"/>
        <end position="458"/>
    </location>
</feature>
<feature type="transmembrane region" description="Helical" evidence="6">
    <location>
        <begin position="413"/>
        <end position="430"/>
    </location>
</feature>
<keyword evidence="2" id="KW-0813">Transport</keyword>
<dbReference type="PANTHER" id="PTHR23511:SF36">
    <property type="entry name" value="EG:BACR7A4.13 PROTEIN-RELATED"/>
    <property type="match status" value="1"/>
</dbReference>
<dbReference type="PANTHER" id="PTHR23511">
    <property type="entry name" value="SYNAPTIC VESICLE GLYCOPROTEIN 2"/>
    <property type="match status" value="1"/>
</dbReference>
<evidence type="ECO:0000256" key="5">
    <source>
        <dbReference type="ARBA" id="ARBA00023136"/>
    </source>
</evidence>
<evidence type="ECO:0000259" key="7">
    <source>
        <dbReference type="PROSITE" id="PS50850"/>
    </source>
</evidence>
<feature type="transmembrane region" description="Helical" evidence="6">
    <location>
        <begin position="502"/>
        <end position="520"/>
    </location>
</feature>
<evidence type="ECO:0000256" key="4">
    <source>
        <dbReference type="ARBA" id="ARBA00022989"/>
    </source>
</evidence>
<feature type="transmembrane region" description="Helical" evidence="6">
    <location>
        <begin position="88"/>
        <end position="105"/>
    </location>
</feature>
<keyword evidence="5 6" id="KW-0472">Membrane</keyword>